<protein>
    <submittedName>
        <fullName evidence="3">Uncharacterized protein</fullName>
    </submittedName>
</protein>
<reference evidence="3" key="2">
    <citation type="journal article" date="2021" name="PeerJ">
        <title>Extensive microbial diversity within the chicken gut microbiome revealed by metagenomics and culture.</title>
        <authorList>
            <person name="Gilroy R."/>
            <person name="Ravi A."/>
            <person name="Getino M."/>
            <person name="Pursley I."/>
            <person name="Horton D.L."/>
            <person name="Alikhan N.F."/>
            <person name="Baker D."/>
            <person name="Gharbi K."/>
            <person name="Hall N."/>
            <person name="Watson M."/>
            <person name="Adriaenssens E.M."/>
            <person name="Foster-Nyarko E."/>
            <person name="Jarju S."/>
            <person name="Secka A."/>
            <person name="Antonio M."/>
            <person name="Oren A."/>
            <person name="Chaudhuri R.R."/>
            <person name="La Ragione R."/>
            <person name="Hildebrand F."/>
            <person name="Pallen M.J."/>
        </authorList>
    </citation>
    <scope>NUCLEOTIDE SEQUENCE</scope>
    <source>
        <strain evidence="3">CHK193-30670</strain>
    </source>
</reference>
<sequence length="249" mass="29602">MKNKVVKVILWSVLIIFILFCVFIGSLVVKDLKQEDDLRDNIKEINDMFSQDDLDVDKINKSLKSYVTTGENLMLEKVVKKYYSDAFELVLDTNDVLRDKRITNLLSNENILNDAPDFTYSKKYIENTINILNESVEKVKDFQTEENIISYYKDAKIDSYYKDLYIELTSMFNYFGDSKDYENDIDKLISQLEAINDILDFLKENYGRWTIVDGSYYFENEDLLMKFKELLSKVDYYNEEEKNYESIKY</sequence>
<name>A0A9D1LIV1_9FIRM</name>
<keyword evidence="1" id="KW-0175">Coiled coil</keyword>
<comment type="caution">
    <text evidence="3">The sequence shown here is derived from an EMBL/GenBank/DDBJ whole genome shotgun (WGS) entry which is preliminary data.</text>
</comment>
<evidence type="ECO:0000313" key="3">
    <source>
        <dbReference type="EMBL" id="HIU40331.1"/>
    </source>
</evidence>
<evidence type="ECO:0000256" key="2">
    <source>
        <dbReference type="SAM" id="Phobius"/>
    </source>
</evidence>
<feature type="transmembrane region" description="Helical" evidence="2">
    <location>
        <begin position="6"/>
        <end position="29"/>
    </location>
</feature>
<gene>
    <name evidence="3" type="ORF">IAB68_03440</name>
</gene>
<proteinExistence type="predicted"/>
<evidence type="ECO:0000313" key="4">
    <source>
        <dbReference type="Proteomes" id="UP000824074"/>
    </source>
</evidence>
<keyword evidence="2" id="KW-1133">Transmembrane helix</keyword>
<organism evidence="3 4">
    <name type="scientific">Candidatus Aphodocola excrementigallinarum</name>
    <dbReference type="NCBI Taxonomy" id="2840670"/>
    <lineage>
        <taxon>Bacteria</taxon>
        <taxon>Bacillati</taxon>
        <taxon>Bacillota</taxon>
        <taxon>Bacilli</taxon>
        <taxon>Candidatus Aphodocola</taxon>
    </lineage>
</organism>
<dbReference type="Proteomes" id="UP000824074">
    <property type="component" value="Unassembled WGS sequence"/>
</dbReference>
<keyword evidence="2" id="KW-0812">Transmembrane</keyword>
<keyword evidence="2" id="KW-0472">Membrane</keyword>
<feature type="coiled-coil region" evidence="1">
    <location>
        <begin position="178"/>
        <end position="205"/>
    </location>
</feature>
<evidence type="ECO:0000256" key="1">
    <source>
        <dbReference type="SAM" id="Coils"/>
    </source>
</evidence>
<reference evidence="3" key="1">
    <citation type="submission" date="2020-10" db="EMBL/GenBank/DDBJ databases">
        <authorList>
            <person name="Gilroy R."/>
        </authorList>
    </citation>
    <scope>NUCLEOTIDE SEQUENCE</scope>
    <source>
        <strain evidence="3">CHK193-30670</strain>
    </source>
</reference>
<accession>A0A9D1LIV1</accession>
<dbReference type="AlphaFoldDB" id="A0A9D1LIV1"/>
<dbReference type="EMBL" id="DVMT01000033">
    <property type="protein sequence ID" value="HIU40331.1"/>
    <property type="molecule type" value="Genomic_DNA"/>
</dbReference>